<name>A0A1I7WPB8_HETBA</name>
<proteinExistence type="predicted"/>
<dbReference type="Proteomes" id="UP000095283">
    <property type="component" value="Unplaced"/>
</dbReference>
<reference evidence="2" key="1">
    <citation type="submission" date="2016-11" db="UniProtKB">
        <authorList>
            <consortium name="WormBaseParasite"/>
        </authorList>
    </citation>
    <scope>IDENTIFICATION</scope>
</reference>
<organism evidence="1 2">
    <name type="scientific">Heterorhabditis bacteriophora</name>
    <name type="common">Entomopathogenic nematode worm</name>
    <dbReference type="NCBI Taxonomy" id="37862"/>
    <lineage>
        <taxon>Eukaryota</taxon>
        <taxon>Metazoa</taxon>
        <taxon>Ecdysozoa</taxon>
        <taxon>Nematoda</taxon>
        <taxon>Chromadorea</taxon>
        <taxon>Rhabditida</taxon>
        <taxon>Rhabditina</taxon>
        <taxon>Rhabditomorpha</taxon>
        <taxon>Strongyloidea</taxon>
        <taxon>Heterorhabditidae</taxon>
        <taxon>Heterorhabditis</taxon>
    </lineage>
</organism>
<dbReference type="AlphaFoldDB" id="A0A1I7WPB8"/>
<evidence type="ECO:0000313" key="1">
    <source>
        <dbReference type="Proteomes" id="UP000095283"/>
    </source>
</evidence>
<accession>A0A1I7WPB8</accession>
<protein>
    <submittedName>
        <fullName evidence="2">DUF148 domain-containing protein</fullName>
    </submittedName>
</protein>
<dbReference type="WBParaSite" id="Hba_06933">
    <property type="protein sequence ID" value="Hba_06933"/>
    <property type="gene ID" value="Hba_06933"/>
</dbReference>
<keyword evidence="1" id="KW-1185">Reference proteome</keyword>
<sequence>MKVWSSYKTGEECVDQQRSTFSIVRSLTDQERMAVFRPEQHRSVLKNSRDRFDIIPEFIKTLTPEVKKGFDDIWVKSNMGEDEKLEQYVKEKFTAEQKIGFEEWMDQVGPVKRNRKEVDERIKNLSPKAKEILKELIKIRTDEGKILQQVTPQLATELYGFI</sequence>
<evidence type="ECO:0000313" key="2">
    <source>
        <dbReference type="WBParaSite" id="Hba_06933"/>
    </source>
</evidence>